<dbReference type="InterPro" id="IPR050952">
    <property type="entry name" value="TRIM-NHL_E3_ligases"/>
</dbReference>
<dbReference type="GO" id="GO:0000209">
    <property type="term" value="P:protein polyubiquitination"/>
    <property type="evidence" value="ECO:0007669"/>
    <property type="project" value="TreeGrafter"/>
</dbReference>
<dbReference type="KEGG" id="pbap:Pla133_28260"/>
<gene>
    <name evidence="1" type="ORF">Pla133_28260</name>
</gene>
<dbReference type="EMBL" id="CP036287">
    <property type="protein sequence ID" value="QDU67737.1"/>
    <property type="molecule type" value="Genomic_DNA"/>
</dbReference>
<reference evidence="1 2" key="1">
    <citation type="submission" date="2019-02" db="EMBL/GenBank/DDBJ databases">
        <title>Deep-cultivation of Planctomycetes and their phenomic and genomic characterization uncovers novel biology.</title>
        <authorList>
            <person name="Wiegand S."/>
            <person name="Jogler M."/>
            <person name="Boedeker C."/>
            <person name="Pinto D."/>
            <person name="Vollmers J."/>
            <person name="Rivas-Marin E."/>
            <person name="Kohn T."/>
            <person name="Peeters S.H."/>
            <person name="Heuer A."/>
            <person name="Rast P."/>
            <person name="Oberbeckmann S."/>
            <person name="Bunk B."/>
            <person name="Jeske O."/>
            <person name="Meyerdierks A."/>
            <person name="Storesund J.E."/>
            <person name="Kallscheuer N."/>
            <person name="Luecker S."/>
            <person name="Lage O.M."/>
            <person name="Pohl T."/>
            <person name="Merkel B.J."/>
            <person name="Hornburger P."/>
            <person name="Mueller R.-W."/>
            <person name="Bruemmer F."/>
            <person name="Labrenz M."/>
            <person name="Spormann A.M."/>
            <person name="Op den Camp H."/>
            <person name="Overmann J."/>
            <person name="Amann R."/>
            <person name="Jetten M.S.M."/>
            <person name="Mascher T."/>
            <person name="Medema M.H."/>
            <person name="Devos D.P."/>
            <person name="Kaster A.-K."/>
            <person name="Ovreas L."/>
            <person name="Rohde M."/>
            <person name="Galperin M.Y."/>
            <person name="Jogler C."/>
        </authorList>
    </citation>
    <scope>NUCLEOTIDE SEQUENCE [LARGE SCALE GENOMIC DNA]</scope>
    <source>
        <strain evidence="1 2">Pla133</strain>
    </source>
</reference>
<accession>A0A518BL93</accession>
<evidence type="ECO:0000313" key="2">
    <source>
        <dbReference type="Proteomes" id="UP000316921"/>
    </source>
</evidence>
<dbReference type="GO" id="GO:0008270">
    <property type="term" value="F:zinc ion binding"/>
    <property type="evidence" value="ECO:0007669"/>
    <property type="project" value="UniProtKB-KW"/>
</dbReference>
<dbReference type="GO" id="GO:0043161">
    <property type="term" value="P:proteasome-mediated ubiquitin-dependent protein catabolic process"/>
    <property type="evidence" value="ECO:0007669"/>
    <property type="project" value="TreeGrafter"/>
</dbReference>
<evidence type="ECO:0008006" key="3">
    <source>
        <dbReference type="Google" id="ProtNLM"/>
    </source>
</evidence>
<dbReference type="Gene3D" id="2.120.10.30">
    <property type="entry name" value="TolB, C-terminal domain"/>
    <property type="match status" value="2"/>
</dbReference>
<keyword evidence="2" id="KW-1185">Reference proteome</keyword>
<dbReference type="AlphaFoldDB" id="A0A518BL93"/>
<protein>
    <recommendedName>
        <fullName evidence="3">NHL repeat protein</fullName>
    </recommendedName>
</protein>
<dbReference type="PANTHER" id="PTHR24104">
    <property type="entry name" value="E3 UBIQUITIN-PROTEIN LIGASE NHLRC1-RELATED"/>
    <property type="match status" value="1"/>
</dbReference>
<dbReference type="RefSeq" id="WP_145066151.1">
    <property type="nucleotide sequence ID" value="NZ_CP036287.1"/>
</dbReference>
<dbReference type="Proteomes" id="UP000316921">
    <property type="component" value="Chromosome"/>
</dbReference>
<organism evidence="1 2">
    <name type="scientific">Engelhardtia mirabilis</name>
    <dbReference type="NCBI Taxonomy" id="2528011"/>
    <lineage>
        <taxon>Bacteria</taxon>
        <taxon>Pseudomonadati</taxon>
        <taxon>Planctomycetota</taxon>
        <taxon>Planctomycetia</taxon>
        <taxon>Planctomycetia incertae sedis</taxon>
        <taxon>Engelhardtia</taxon>
    </lineage>
</organism>
<dbReference type="SUPFAM" id="SSF63829">
    <property type="entry name" value="Calcium-dependent phosphotriesterase"/>
    <property type="match status" value="1"/>
</dbReference>
<name>A0A518BL93_9BACT</name>
<sequence>MHASLALRDGVLYVLRYERTAHVGLYDLDGRELEGGFSWRDQERSQTAATGIAVDRDRRLWVADPGAGAVRGFTVFGSEKLRLGPSEEQRATLSPAELDEDRAGVLSRPTCVACQGSSDDLRLLVGSSGRRRHGLHLFAPDGTLIRSLRPMGQSHGRFAGIEGVFLDDRHALACEPRAGRVQVFRDLDFHFAFQLPDHRGAGLEPRAAVRLADGRLVVAHGGPRSGVLLMAPDGGVEAQIAGHGAGSGQVLNPSDVVVEPGPSEPRSRVVVADQDGERIQVLTLDGRCYGSLEPPN</sequence>
<proteinExistence type="predicted"/>
<dbReference type="InterPro" id="IPR011042">
    <property type="entry name" value="6-blade_b-propeller_TolB-like"/>
</dbReference>
<dbReference type="PANTHER" id="PTHR24104:SF25">
    <property type="entry name" value="PROTEIN LIN-41"/>
    <property type="match status" value="1"/>
</dbReference>
<evidence type="ECO:0000313" key="1">
    <source>
        <dbReference type="EMBL" id="QDU67737.1"/>
    </source>
</evidence>
<dbReference type="GO" id="GO:0061630">
    <property type="term" value="F:ubiquitin protein ligase activity"/>
    <property type="evidence" value="ECO:0007669"/>
    <property type="project" value="TreeGrafter"/>
</dbReference>